<protein>
    <submittedName>
        <fullName evidence="5">DNA-directed RNA polymerase, subunit E'/Rpb9</fullName>
    </submittedName>
</protein>
<evidence type="ECO:0000313" key="5">
    <source>
        <dbReference type="EMBL" id="ARF09231.1"/>
    </source>
</evidence>
<dbReference type="EMBL" id="KY684084">
    <property type="protein sequence ID" value="ARF09231.1"/>
    <property type="molecule type" value="Genomic_DNA"/>
</dbReference>
<dbReference type="SUPFAM" id="SSF88798">
    <property type="entry name" value="N-terminal, heterodimerisation domain of RBP7 (RpoE)"/>
    <property type="match status" value="1"/>
</dbReference>
<evidence type="ECO:0000259" key="4">
    <source>
        <dbReference type="Pfam" id="PF03876"/>
    </source>
</evidence>
<dbReference type="Gene3D" id="3.30.1490.120">
    <property type="entry name" value="RNA polymerase Rpb7-like, N-terminal domain"/>
    <property type="match status" value="1"/>
</dbReference>
<accession>A0A1V0SC25</accession>
<proteinExistence type="predicted"/>
<dbReference type="PANTHER" id="PTHR12709:SF4">
    <property type="entry name" value="DNA-DIRECTED RNA POLYMERASE II SUBUNIT RPB7"/>
    <property type="match status" value="1"/>
</dbReference>
<reference evidence="5" key="1">
    <citation type="journal article" date="2017" name="Science">
        <title>Giant viruses with an expanded complement of translation system components.</title>
        <authorList>
            <person name="Schulz F."/>
            <person name="Yutin N."/>
            <person name="Ivanova N.N."/>
            <person name="Ortega D.R."/>
            <person name="Lee T.K."/>
            <person name="Vierheilig J."/>
            <person name="Daims H."/>
            <person name="Horn M."/>
            <person name="Wagner M."/>
            <person name="Jensen G.J."/>
            <person name="Kyrpides N.C."/>
            <person name="Koonin E.V."/>
            <person name="Woyke T."/>
        </authorList>
    </citation>
    <scope>NUCLEOTIDE SEQUENCE</scope>
    <source>
        <strain evidence="5">CTV1</strain>
    </source>
</reference>
<name>A0A1V0SC25_9VIRU</name>
<dbReference type="InterPro" id="IPR045113">
    <property type="entry name" value="Rpb7-like"/>
</dbReference>
<feature type="region of interest" description="Disordered" evidence="3">
    <location>
        <begin position="204"/>
        <end position="231"/>
    </location>
</feature>
<evidence type="ECO:0000256" key="2">
    <source>
        <dbReference type="ARBA" id="ARBA00023163"/>
    </source>
</evidence>
<keyword evidence="2" id="KW-0804">Transcription</keyword>
<evidence type="ECO:0000256" key="3">
    <source>
        <dbReference type="SAM" id="MobiDB-lite"/>
    </source>
</evidence>
<dbReference type="Pfam" id="PF03876">
    <property type="entry name" value="SHS2_Rpb7-N"/>
    <property type="match status" value="1"/>
</dbReference>
<feature type="compositionally biased region" description="Acidic residues" evidence="3">
    <location>
        <begin position="205"/>
        <end position="224"/>
    </location>
</feature>
<dbReference type="GO" id="GO:0000428">
    <property type="term" value="C:DNA-directed RNA polymerase complex"/>
    <property type="evidence" value="ECO:0007669"/>
    <property type="project" value="UniProtKB-KW"/>
</dbReference>
<sequence>MSGPYLTTLLTTTVNLNPRQMDNKIYKNLKDNLVKKVEGKCYRNFGYISKVYDIKEYTEGILVPENPMAAATFGVKFTCRLCNPLRKKQIVCKITRMNNMLINAQNGPITMIITMNRINSENFYQEPKTGKLMAKKTGHNIEVTPGSYVVTTVESRTFNDMDSIIMAMGELNRLATDEEISDSFKQEYAGDDQVVDFNDYMLRDNEEEEFNEEEDDNMSQDEKEESALQND</sequence>
<keyword evidence="1 5" id="KW-0240">DNA-directed RNA polymerase</keyword>
<evidence type="ECO:0000256" key="1">
    <source>
        <dbReference type="ARBA" id="ARBA00022478"/>
    </source>
</evidence>
<gene>
    <name evidence="5" type="ORF">Catovirus_2_180</name>
</gene>
<organism evidence="5">
    <name type="scientific">Catovirus CTV1</name>
    <dbReference type="NCBI Taxonomy" id="1977631"/>
    <lineage>
        <taxon>Viruses</taxon>
        <taxon>Varidnaviria</taxon>
        <taxon>Bamfordvirae</taxon>
        <taxon>Nucleocytoviricota</taxon>
        <taxon>Megaviricetes</taxon>
        <taxon>Imitervirales</taxon>
        <taxon>Mimiviridae</taxon>
        <taxon>Klosneuvirinae</taxon>
        <taxon>Catovirus</taxon>
    </lineage>
</organism>
<dbReference type="InterPro" id="IPR036898">
    <property type="entry name" value="RNA_pol_Rpb7-like_N_sf"/>
</dbReference>
<dbReference type="PANTHER" id="PTHR12709">
    <property type="entry name" value="DNA-DIRECTED RNA POLYMERASE II, III"/>
    <property type="match status" value="1"/>
</dbReference>
<dbReference type="InterPro" id="IPR005576">
    <property type="entry name" value="Rpb7-like_N"/>
</dbReference>
<dbReference type="GO" id="GO:0006352">
    <property type="term" value="P:DNA-templated transcription initiation"/>
    <property type="evidence" value="ECO:0007669"/>
    <property type="project" value="InterPro"/>
</dbReference>
<feature type="domain" description="RNA polymerase Rpb7-like N-terminal" evidence="4">
    <location>
        <begin position="13"/>
        <end position="66"/>
    </location>
</feature>